<keyword evidence="2" id="KW-0732">Signal</keyword>
<dbReference type="Proteomes" id="UP000002139">
    <property type="component" value="Chromosome"/>
</dbReference>
<gene>
    <name evidence="3" type="ordered locus">sce2631</name>
</gene>
<feature type="signal peptide" evidence="2">
    <location>
        <begin position="1"/>
        <end position="27"/>
    </location>
</feature>
<feature type="chain" id="PRO_5002738924" description="Secreted protein" evidence="2">
    <location>
        <begin position="28"/>
        <end position="90"/>
    </location>
</feature>
<evidence type="ECO:0008006" key="5">
    <source>
        <dbReference type="Google" id="ProtNLM"/>
    </source>
</evidence>
<keyword evidence="4" id="KW-1185">Reference proteome</keyword>
<name>A9G783_SORC5</name>
<evidence type="ECO:0000313" key="3">
    <source>
        <dbReference type="EMBL" id="CAN92790.1"/>
    </source>
</evidence>
<evidence type="ECO:0000256" key="1">
    <source>
        <dbReference type="SAM" id="MobiDB-lite"/>
    </source>
</evidence>
<dbReference type="EMBL" id="AM746676">
    <property type="protein sequence ID" value="CAN92790.1"/>
    <property type="molecule type" value="Genomic_DNA"/>
</dbReference>
<evidence type="ECO:0000313" key="4">
    <source>
        <dbReference type="Proteomes" id="UP000002139"/>
    </source>
</evidence>
<reference evidence="3 4" key="1">
    <citation type="journal article" date="2007" name="Nat. Biotechnol.">
        <title>Complete genome sequence of the myxobacterium Sorangium cellulosum.</title>
        <authorList>
            <person name="Schneiker S."/>
            <person name="Perlova O."/>
            <person name="Kaiser O."/>
            <person name="Gerth K."/>
            <person name="Alici A."/>
            <person name="Altmeyer M.O."/>
            <person name="Bartels D."/>
            <person name="Bekel T."/>
            <person name="Beyer S."/>
            <person name="Bode E."/>
            <person name="Bode H.B."/>
            <person name="Bolten C.J."/>
            <person name="Choudhuri J.V."/>
            <person name="Doss S."/>
            <person name="Elnakady Y.A."/>
            <person name="Frank B."/>
            <person name="Gaigalat L."/>
            <person name="Goesmann A."/>
            <person name="Groeger C."/>
            <person name="Gross F."/>
            <person name="Jelsbak L."/>
            <person name="Jelsbak L."/>
            <person name="Kalinowski J."/>
            <person name="Kegler C."/>
            <person name="Knauber T."/>
            <person name="Konietzny S."/>
            <person name="Kopp M."/>
            <person name="Krause L."/>
            <person name="Krug D."/>
            <person name="Linke B."/>
            <person name="Mahmud T."/>
            <person name="Martinez-Arias R."/>
            <person name="McHardy A.C."/>
            <person name="Merai M."/>
            <person name="Meyer F."/>
            <person name="Mormann S."/>
            <person name="Munoz-Dorado J."/>
            <person name="Perez J."/>
            <person name="Pradella S."/>
            <person name="Rachid S."/>
            <person name="Raddatz G."/>
            <person name="Rosenau F."/>
            <person name="Rueckert C."/>
            <person name="Sasse F."/>
            <person name="Scharfe M."/>
            <person name="Schuster S.C."/>
            <person name="Suen G."/>
            <person name="Treuner-Lange A."/>
            <person name="Velicer G.J."/>
            <person name="Vorholter F.-J."/>
            <person name="Weissman K.J."/>
            <person name="Welch R.D."/>
            <person name="Wenzel S.C."/>
            <person name="Whitworth D.E."/>
            <person name="Wilhelm S."/>
            <person name="Wittmann C."/>
            <person name="Bloecker H."/>
            <person name="Puehler A."/>
            <person name="Mueller R."/>
        </authorList>
    </citation>
    <scope>NUCLEOTIDE SEQUENCE [LARGE SCALE GENOMIC DNA]</scope>
    <source>
        <strain evidence="4">So ce56</strain>
    </source>
</reference>
<dbReference type="PROSITE" id="PS51257">
    <property type="entry name" value="PROKAR_LIPOPROTEIN"/>
    <property type="match status" value="1"/>
</dbReference>
<dbReference type="KEGG" id="scl:sce2631"/>
<protein>
    <recommendedName>
        <fullName evidence="5">Secreted protein</fullName>
    </recommendedName>
</protein>
<evidence type="ECO:0000256" key="2">
    <source>
        <dbReference type="SAM" id="SignalP"/>
    </source>
</evidence>
<sequence>MPMKRSLGGSSMRAALALLLAASAACAEGLANAPSINREWTPEDRGQDAIANGPSSCPREGPDPLSPPGELREICPKAAPPRLPSAAASP</sequence>
<proteinExistence type="predicted"/>
<dbReference type="HOGENOM" id="CLU_2467387_0_0_7"/>
<feature type="region of interest" description="Disordered" evidence="1">
    <location>
        <begin position="36"/>
        <end position="90"/>
    </location>
</feature>
<organism evidence="3 4">
    <name type="scientific">Sorangium cellulosum (strain So ce56)</name>
    <name type="common">Polyangium cellulosum (strain So ce56)</name>
    <dbReference type="NCBI Taxonomy" id="448385"/>
    <lineage>
        <taxon>Bacteria</taxon>
        <taxon>Pseudomonadati</taxon>
        <taxon>Myxococcota</taxon>
        <taxon>Polyangia</taxon>
        <taxon>Polyangiales</taxon>
        <taxon>Polyangiaceae</taxon>
        <taxon>Sorangium</taxon>
    </lineage>
</organism>
<dbReference type="AlphaFoldDB" id="A9G783"/>
<accession>A9G783</accession>